<dbReference type="EMBL" id="AMQS01000034">
    <property type="protein sequence ID" value="EKF50708.1"/>
    <property type="molecule type" value="Genomic_DNA"/>
</dbReference>
<dbReference type="RefSeq" id="WP_003136549.1">
    <property type="nucleotide sequence ID" value="NZ_AMQS01000034.1"/>
</dbReference>
<dbReference type="AlphaFoldDB" id="K2NT00"/>
<evidence type="ECO:0008006" key="4">
    <source>
        <dbReference type="Google" id="ProtNLM"/>
    </source>
</evidence>
<dbReference type="PATRIC" id="fig|1231377.3.peg.1920"/>
<dbReference type="eggNOG" id="ENOG5032VRK">
    <property type="taxonomic scope" value="Bacteria"/>
</dbReference>
<evidence type="ECO:0000313" key="2">
    <source>
        <dbReference type="EMBL" id="EKF50708.1"/>
    </source>
</evidence>
<proteinExistence type="predicted"/>
<comment type="caution">
    <text evidence="2">The sequence shown here is derived from an EMBL/GenBank/DDBJ whole genome shotgun (WGS) entry which is preliminary data.</text>
</comment>
<protein>
    <recommendedName>
        <fullName evidence="4">Phage protein</fullName>
    </recommendedName>
</protein>
<organism evidence="2 3">
    <name type="scientific">Lactococcus garvieae DCC43</name>
    <dbReference type="NCBI Taxonomy" id="1231377"/>
    <lineage>
        <taxon>Bacteria</taxon>
        <taxon>Bacillati</taxon>
        <taxon>Bacillota</taxon>
        <taxon>Bacilli</taxon>
        <taxon>Lactobacillales</taxon>
        <taxon>Streptococcaceae</taxon>
        <taxon>Lactococcus</taxon>
    </lineage>
</organism>
<accession>K2NT00</accession>
<reference evidence="2 3" key="1">
    <citation type="journal article" date="2012" name="J. Bacteriol.">
        <title>Genome Sequence of the Bacteriocin-Producing Strain Lactococcus garvieae DCC43.</title>
        <authorList>
            <person name="Gabrielsen C."/>
            <person name="Brede D.A."/>
            <person name="Hernandez P.E."/>
            <person name="Nes I.F."/>
            <person name="Diep D.B."/>
        </authorList>
    </citation>
    <scope>NUCLEOTIDE SEQUENCE [LARGE SCALE GENOMIC DNA]</scope>
    <source>
        <strain evidence="2 3">DCC43</strain>
    </source>
</reference>
<keyword evidence="1" id="KW-1133">Transmembrane helix</keyword>
<name>K2NT00_9LACT</name>
<evidence type="ECO:0000313" key="3">
    <source>
        <dbReference type="Proteomes" id="UP000006787"/>
    </source>
</evidence>
<keyword evidence="1" id="KW-0472">Membrane</keyword>
<evidence type="ECO:0000256" key="1">
    <source>
        <dbReference type="SAM" id="Phobius"/>
    </source>
</evidence>
<feature type="transmembrane region" description="Helical" evidence="1">
    <location>
        <begin position="89"/>
        <end position="108"/>
    </location>
</feature>
<dbReference type="Proteomes" id="UP000006787">
    <property type="component" value="Unassembled WGS sequence"/>
</dbReference>
<sequence length="113" mass="13116">MELEKQVKQHEDKLKQHDKELSRLNDFTLQMQKTMNEGLTRVDESNRFLREQNTRQSEQNAEILQAVIKRNDISDDRQFQMKIIDKQNFWKAVFSIGGVAGAIIAASLKLLGV</sequence>
<keyword evidence="1" id="KW-0812">Transmembrane</keyword>
<gene>
    <name evidence="2" type="ORF">C426_1939</name>
</gene>